<proteinExistence type="predicted"/>
<protein>
    <submittedName>
        <fullName evidence="1">Uncharacterized protein</fullName>
    </submittedName>
</protein>
<evidence type="ECO:0000313" key="2">
    <source>
        <dbReference type="Proteomes" id="UP000817854"/>
    </source>
</evidence>
<dbReference type="Proteomes" id="UP000817854">
    <property type="component" value="Unassembled WGS sequence"/>
</dbReference>
<gene>
    <name evidence="1" type="ORF">FIA58_009745</name>
</gene>
<keyword evidence="2" id="KW-1185">Reference proteome</keyword>
<organism evidence="1 2">
    <name type="scientific">Flavobacterium jejuense</name>
    <dbReference type="NCBI Taxonomy" id="1544455"/>
    <lineage>
        <taxon>Bacteria</taxon>
        <taxon>Pseudomonadati</taxon>
        <taxon>Bacteroidota</taxon>
        <taxon>Flavobacteriia</taxon>
        <taxon>Flavobacteriales</taxon>
        <taxon>Flavobacteriaceae</taxon>
        <taxon>Flavobacterium</taxon>
    </lineage>
</organism>
<name>A0ABX0IQV2_9FLAO</name>
<dbReference type="EMBL" id="VEVQ02000005">
    <property type="protein sequence ID" value="NHN25956.1"/>
    <property type="molecule type" value="Genomic_DNA"/>
</dbReference>
<dbReference type="RefSeq" id="WP_140962291.1">
    <property type="nucleotide sequence ID" value="NZ_VEVQ02000005.1"/>
</dbReference>
<reference evidence="1 2" key="2">
    <citation type="submission" date="2019-05" db="EMBL/GenBank/DDBJ databases">
        <authorList>
            <person name="Lianzixin W."/>
        </authorList>
    </citation>
    <scope>NUCLEOTIDE SEQUENCE [LARGE SCALE GENOMIC DNA]</scope>
    <source>
        <strain evidence="1 2">EC11</strain>
    </source>
</reference>
<comment type="caution">
    <text evidence="1">The sequence shown here is derived from an EMBL/GenBank/DDBJ whole genome shotgun (WGS) entry which is preliminary data.</text>
</comment>
<reference evidence="2" key="1">
    <citation type="submission" date="2019-05" db="EMBL/GenBank/DDBJ databases">
        <title>Flavobacterium profundi sp. nov., isolated from a deep-sea seamount.</title>
        <authorList>
            <person name="Zhang D.-C."/>
        </authorList>
    </citation>
    <scope>NUCLEOTIDE SEQUENCE [LARGE SCALE GENOMIC DNA]</scope>
    <source>
        <strain evidence="2">EC11</strain>
    </source>
</reference>
<sequence>MRKLQLFFILFTTTIVLGQEGKDTTEILLSQFKTAMQKDSVSDFFIIKHITYGSVYIFDPKDPNACNLNSTYFELYAFWSKGKQGFIQKFDNCGAFNTIALENSKPIIFYKDNIEEIKKEEVQSYKTKPDSIANNRIYSSISMQSHTPLRYYWFYQGKITFEKGFDMYNLETTETKKNINYKSNNNLALVKLNVICEDIIDVLEGKKRFNRVSIK</sequence>
<reference evidence="1 2" key="3">
    <citation type="submission" date="2020-02" db="EMBL/GenBank/DDBJ databases">
        <title>Flavobacterium profundi sp. nov., isolated from a deep-sea seamount.</title>
        <authorList>
            <person name="Zhang D.-C."/>
        </authorList>
    </citation>
    <scope>NUCLEOTIDE SEQUENCE [LARGE SCALE GENOMIC DNA]</scope>
    <source>
        <strain evidence="1 2">EC11</strain>
    </source>
</reference>
<accession>A0ABX0IQV2</accession>
<evidence type="ECO:0000313" key="1">
    <source>
        <dbReference type="EMBL" id="NHN25956.1"/>
    </source>
</evidence>